<name>A0A4S4D3S9_CAMSN</name>
<dbReference type="Proteomes" id="UP000306102">
    <property type="component" value="Unassembled WGS sequence"/>
</dbReference>
<evidence type="ECO:0000259" key="1">
    <source>
        <dbReference type="SMART" id="SM00256"/>
    </source>
</evidence>
<dbReference type="STRING" id="542762.A0A4S4D3S9"/>
<feature type="domain" description="F-box" evidence="1">
    <location>
        <begin position="34"/>
        <end position="74"/>
    </location>
</feature>
<protein>
    <recommendedName>
        <fullName evidence="1">F-box domain-containing protein</fullName>
    </recommendedName>
</protein>
<comment type="caution">
    <text evidence="2">The sequence shown here is derived from an EMBL/GenBank/DDBJ whole genome shotgun (WGS) entry which is preliminary data.</text>
</comment>
<reference evidence="2 3" key="1">
    <citation type="journal article" date="2018" name="Proc. Natl. Acad. Sci. U.S.A.">
        <title>Draft genome sequence of Camellia sinensis var. sinensis provides insights into the evolution of the tea genome and tea quality.</title>
        <authorList>
            <person name="Wei C."/>
            <person name="Yang H."/>
            <person name="Wang S."/>
            <person name="Zhao J."/>
            <person name="Liu C."/>
            <person name="Gao L."/>
            <person name="Xia E."/>
            <person name="Lu Y."/>
            <person name="Tai Y."/>
            <person name="She G."/>
            <person name="Sun J."/>
            <person name="Cao H."/>
            <person name="Tong W."/>
            <person name="Gao Q."/>
            <person name="Li Y."/>
            <person name="Deng W."/>
            <person name="Jiang X."/>
            <person name="Wang W."/>
            <person name="Chen Q."/>
            <person name="Zhang S."/>
            <person name="Li H."/>
            <person name="Wu J."/>
            <person name="Wang P."/>
            <person name="Li P."/>
            <person name="Shi C."/>
            <person name="Zheng F."/>
            <person name="Jian J."/>
            <person name="Huang B."/>
            <person name="Shan D."/>
            <person name="Shi M."/>
            <person name="Fang C."/>
            <person name="Yue Y."/>
            <person name="Li F."/>
            <person name="Li D."/>
            <person name="Wei S."/>
            <person name="Han B."/>
            <person name="Jiang C."/>
            <person name="Yin Y."/>
            <person name="Xia T."/>
            <person name="Zhang Z."/>
            <person name="Bennetzen J.L."/>
            <person name="Zhao S."/>
            <person name="Wan X."/>
        </authorList>
    </citation>
    <scope>NUCLEOTIDE SEQUENCE [LARGE SCALE GENOMIC DNA]</scope>
    <source>
        <strain evidence="3">cv. Shuchazao</strain>
        <tissue evidence="2">Leaf</tissue>
    </source>
</reference>
<dbReference type="InterPro" id="IPR036047">
    <property type="entry name" value="F-box-like_dom_sf"/>
</dbReference>
<dbReference type="InterPro" id="IPR013187">
    <property type="entry name" value="F-box-assoc_dom_typ3"/>
</dbReference>
<evidence type="ECO:0000313" key="2">
    <source>
        <dbReference type="EMBL" id="THF96858.1"/>
    </source>
</evidence>
<gene>
    <name evidence="2" type="ORF">TEA_021268</name>
</gene>
<dbReference type="InterPro" id="IPR001810">
    <property type="entry name" value="F-box_dom"/>
</dbReference>
<dbReference type="Pfam" id="PF00646">
    <property type="entry name" value="F-box"/>
    <property type="match status" value="1"/>
</dbReference>
<dbReference type="InterPro" id="IPR055290">
    <property type="entry name" value="At3g26010-like"/>
</dbReference>
<dbReference type="PANTHER" id="PTHR35546">
    <property type="entry name" value="F-BOX PROTEIN INTERACTION DOMAIN PROTEIN-RELATED"/>
    <property type="match status" value="1"/>
</dbReference>
<evidence type="ECO:0000313" key="3">
    <source>
        <dbReference type="Proteomes" id="UP000306102"/>
    </source>
</evidence>
<accession>A0A4S4D3S9</accession>
<dbReference type="NCBIfam" id="TIGR01640">
    <property type="entry name" value="F_box_assoc_1"/>
    <property type="match status" value="1"/>
</dbReference>
<dbReference type="InterPro" id="IPR017451">
    <property type="entry name" value="F-box-assoc_interact_dom"/>
</dbReference>
<dbReference type="SMART" id="SM00256">
    <property type="entry name" value="FBOX"/>
    <property type="match status" value="1"/>
</dbReference>
<organism evidence="2 3">
    <name type="scientific">Camellia sinensis var. sinensis</name>
    <name type="common">China tea</name>
    <dbReference type="NCBI Taxonomy" id="542762"/>
    <lineage>
        <taxon>Eukaryota</taxon>
        <taxon>Viridiplantae</taxon>
        <taxon>Streptophyta</taxon>
        <taxon>Embryophyta</taxon>
        <taxon>Tracheophyta</taxon>
        <taxon>Spermatophyta</taxon>
        <taxon>Magnoliopsida</taxon>
        <taxon>eudicotyledons</taxon>
        <taxon>Gunneridae</taxon>
        <taxon>Pentapetalae</taxon>
        <taxon>asterids</taxon>
        <taxon>Ericales</taxon>
        <taxon>Theaceae</taxon>
        <taxon>Camellia</taxon>
    </lineage>
</organism>
<sequence length="401" mass="45827">MFLSIEADKTAKLINMHKQDPSSSSSSAAEQVAANDDLLIEILTRLPLTSLPKFKSVSKHWLSLITSPYFARIRNLNPNIISGLLLHSSTHKLVPDLDFIPLETIENPTLFPSLSAIRIINSCKGLICCKNEQKYHILNPTTKQFTSLPEPCAALGNLSLAFDPSRSPHYKVVHVWCTNYDSFSESYTDQSYFQIEIYSSETGSWKASGEPFVADMFMYVHGGVYWNGAINWFCNWGDSLYFNVDEERLGVLPMIGGPERNDVDERDNWRLVECRGHLHLVQVYGLMTRFNVYEMEKDYSGWSVKYRVDLDLIGIAFPRMMKRLPTDPSHYAYAVLTLVREEKEEDSFLVIHVPGKVIGYNLVDKSFKKICDVDNEGVTEDSLIYFWCDAFQYIESLSCVR</sequence>
<dbReference type="CDD" id="cd22157">
    <property type="entry name" value="F-box_AtFBW1-like"/>
    <property type="match status" value="1"/>
</dbReference>
<dbReference type="EMBL" id="SDRB02012724">
    <property type="protein sequence ID" value="THF96858.1"/>
    <property type="molecule type" value="Genomic_DNA"/>
</dbReference>
<dbReference type="PANTHER" id="PTHR35546:SF115">
    <property type="entry name" value="F-BOX DOMAIN-CONTAINING PROTEIN"/>
    <property type="match status" value="1"/>
</dbReference>
<dbReference type="AlphaFoldDB" id="A0A4S4D3S9"/>
<dbReference type="Pfam" id="PF08268">
    <property type="entry name" value="FBA_3"/>
    <property type="match status" value="1"/>
</dbReference>
<proteinExistence type="predicted"/>
<dbReference type="SUPFAM" id="SSF81383">
    <property type="entry name" value="F-box domain"/>
    <property type="match status" value="1"/>
</dbReference>
<keyword evidence="3" id="KW-1185">Reference proteome</keyword>